<accession>A0A089M6X6</accession>
<evidence type="ECO:0000313" key="4">
    <source>
        <dbReference type="EMBL" id="AIQ67258.1"/>
    </source>
</evidence>
<dbReference type="HOGENOM" id="CLU_010194_2_9_9"/>
<name>A0A089M6X6_9BACL</name>
<dbReference type="Pfam" id="PF00106">
    <property type="entry name" value="adh_short"/>
    <property type="match status" value="1"/>
</dbReference>
<dbReference type="InterPro" id="IPR051911">
    <property type="entry name" value="SDR_oxidoreductase"/>
</dbReference>
<reference evidence="4 5" key="1">
    <citation type="submission" date="2014-08" db="EMBL/GenBank/DDBJ databases">
        <title>Comparative genomics of the Paenibacillus odorifer group.</title>
        <authorList>
            <person name="den Bakker H.C."/>
            <person name="Tsai Y.-C."/>
            <person name="Martin N."/>
            <person name="Korlach J."/>
            <person name="Wiedmann M."/>
        </authorList>
    </citation>
    <scope>NUCLEOTIDE SEQUENCE [LARGE SCALE GENOMIC DNA]</scope>
    <source>
        <strain evidence="4 5">DSM 15220</strain>
    </source>
</reference>
<dbReference type="GO" id="GO:0016491">
    <property type="term" value="F:oxidoreductase activity"/>
    <property type="evidence" value="ECO:0007669"/>
    <property type="project" value="UniProtKB-KW"/>
</dbReference>
<dbReference type="eggNOG" id="COG4221">
    <property type="taxonomic scope" value="Bacteria"/>
</dbReference>
<evidence type="ECO:0000256" key="1">
    <source>
        <dbReference type="ARBA" id="ARBA00006484"/>
    </source>
</evidence>
<evidence type="ECO:0000313" key="5">
    <source>
        <dbReference type="Proteomes" id="UP000029500"/>
    </source>
</evidence>
<proteinExistence type="inferred from homology"/>
<dbReference type="PRINTS" id="PR00081">
    <property type="entry name" value="GDHRDH"/>
</dbReference>
<dbReference type="CDD" id="cd05374">
    <property type="entry name" value="17beta-HSD-like_SDR_c"/>
    <property type="match status" value="1"/>
</dbReference>
<comment type="similarity">
    <text evidence="1 3">Belongs to the short-chain dehydrogenases/reductases (SDR) family.</text>
</comment>
<gene>
    <name evidence="4" type="ORF">PGRAT_06100</name>
</gene>
<dbReference type="STRING" id="189425.PGRAT_06100"/>
<evidence type="ECO:0000256" key="3">
    <source>
        <dbReference type="RuleBase" id="RU000363"/>
    </source>
</evidence>
<dbReference type="PRINTS" id="PR00080">
    <property type="entry name" value="SDRFAMILY"/>
</dbReference>
<dbReference type="PANTHER" id="PTHR43976">
    <property type="entry name" value="SHORT CHAIN DEHYDROGENASE"/>
    <property type="match status" value="1"/>
</dbReference>
<keyword evidence="5" id="KW-1185">Reference proteome</keyword>
<evidence type="ECO:0000256" key="2">
    <source>
        <dbReference type="ARBA" id="ARBA00023002"/>
    </source>
</evidence>
<protein>
    <submittedName>
        <fullName evidence="4">Short-chain dehydrogenase</fullName>
    </submittedName>
</protein>
<dbReference type="PANTHER" id="PTHR43976:SF16">
    <property type="entry name" value="SHORT-CHAIN DEHYDROGENASE_REDUCTASE FAMILY PROTEIN"/>
    <property type="match status" value="1"/>
</dbReference>
<dbReference type="KEGG" id="pgm:PGRAT_06100"/>
<dbReference type="SUPFAM" id="SSF51735">
    <property type="entry name" value="NAD(P)-binding Rossmann-fold domains"/>
    <property type="match status" value="1"/>
</dbReference>
<dbReference type="Proteomes" id="UP000029500">
    <property type="component" value="Chromosome"/>
</dbReference>
<dbReference type="Gene3D" id="3.40.50.720">
    <property type="entry name" value="NAD(P)-binding Rossmann-like Domain"/>
    <property type="match status" value="1"/>
</dbReference>
<dbReference type="InterPro" id="IPR002347">
    <property type="entry name" value="SDR_fam"/>
</dbReference>
<organism evidence="4 5">
    <name type="scientific">Paenibacillus graminis</name>
    <dbReference type="NCBI Taxonomy" id="189425"/>
    <lineage>
        <taxon>Bacteria</taxon>
        <taxon>Bacillati</taxon>
        <taxon>Bacillota</taxon>
        <taxon>Bacilli</taxon>
        <taxon>Bacillales</taxon>
        <taxon>Paenibacillaceae</taxon>
        <taxon>Paenibacillus</taxon>
    </lineage>
</organism>
<keyword evidence="2" id="KW-0560">Oxidoreductase</keyword>
<dbReference type="InterPro" id="IPR036291">
    <property type="entry name" value="NAD(P)-bd_dom_sf"/>
</dbReference>
<dbReference type="OrthoDB" id="9775296at2"/>
<dbReference type="RefSeq" id="WP_025707899.1">
    <property type="nucleotide sequence ID" value="NZ_CP009287.1"/>
</dbReference>
<dbReference type="EMBL" id="CP009287">
    <property type="protein sequence ID" value="AIQ67258.1"/>
    <property type="molecule type" value="Genomic_DNA"/>
</dbReference>
<dbReference type="AlphaFoldDB" id="A0A089M6X6"/>
<sequence>MKTIFITGASSGIGRATVKHFAERGWNVAATMRSPEQETEFITLDNVLVLRLDVEKEDTIHSALAEATLRFGKIDVLLNNAGYGTMGLIEAATDEQIRRQFEVNVFGLIRMTKAMLPHFRSNQEGLLINISSMGGKVTFPTMSLYHSSKFAVEGFSESVSYELASQNIKVKLIEPGAIHTDFGGRSMEFFFNDALTDYKLFTTAFRGKLGEMEKHPAYASPPEIVAETIYQAATDGTSQFRYVVGEDAKMLIHMKENTDEEEYLTNIARHFS</sequence>